<feature type="domain" description="Activator of Hsp90 ATPase homologue 1/2-like C-terminal" evidence="2">
    <location>
        <begin position="24"/>
        <end position="148"/>
    </location>
</feature>
<keyword evidence="4" id="KW-1185">Reference proteome</keyword>
<dbReference type="AlphaFoldDB" id="A0A3B0CAB4"/>
<protein>
    <submittedName>
        <fullName evidence="3">SRPBCC domain-containing protein</fullName>
    </submittedName>
</protein>
<dbReference type="Gene3D" id="3.30.530.20">
    <property type="match status" value="1"/>
</dbReference>
<proteinExistence type="inferred from homology"/>
<dbReference type="InterPro" id="IPR013538">
    <property type="entry name" value="ASHA1/2-like_C"/>
</dbReference>
<dbReference type="Proteomes" id="UP000276603">
    <property type="component" value="Unassembled WGS sequence"/>
</dbReference>
<sequence>MSSFVKQVYTKSINMDITHNLHIKANPEKIYLAVTTKNGISGWWSKDCSVGESEGKNSLLKFDKQGTLVEMGFITLELVPHEKAVWECISMPNPAWIGTTIHTEIRESANGCDVVFSHRDFDQKWQGQEPFEQTKATWNHFMDSLVSFCEKGKGQPW</sequence>
<evidence type="ECO:0000313" key="3">
    <source>
        <dbReference type="EMBL" id="RKN79746.1"/>
    </source>
</evidence>
<name>A0A3B0CAB4_9FLAO</name>
<comment type="similarity">
    <text evidence="1">Belongs to the AHA1 family.</text>
</comment>
<dbReference type="CDD" id="cd07814">
    <property type="entry name" value="SRPBCC_CalC_Aha1-like"/>
    <property type="match status" value="1"/>
</dbReference>
<comment type="caution">
    <text evidence="3">The sequence shown here is derived from an EMBL/GenBank/DDBJ whole genome shotgun (WGS) entry which is preliminary data.</text>
</comment>
<reference evidence="3 4" key="1">
    <citation type="submission" date="2018-10" db="EMBL/GenBank/DDBJ databases">
        <title>Ulvibacterium marinum gen. nov., sp. nov., a novel marine bacterium of the family Flavobacteriaceae, isolated from a culture of the green alga Ulva prolifera.</title>
        <authorList>
            <person name="Zhang Z."/>
        </authorList>
    </citation>
    <scope>NUCLEOTIDE SEQUENCE [LARGE SCALE GENOMIC DNA]</scope>
    <source>
        <strain evidence="3 4">CCMM003</strain>
    </source>
</reference>
<dbReference type="EMBL" id="RBCJ01000003">
    <property type="protein sequence ID" value="RKN79746.1"/>
    <property type="molecule type" value="Genomic_DNA"/>
</dbReference>
<dbReference type="InterPro" id="IPR023393">
    <property type="entry name" value="START-like_dom_sf"/>
</dbReference>
<organism evidence="3 4">
    <name type="scientific">Ulvibacterium marinum</name>
    <dbReference type="NCBI Taxonomy" id="2419782"/>
    <lineage>
        <taxon>Bacteria</taxon>
        <taxon>Pseudomonadati</taxon>
        <taxon>Bacteroidota</taxon>
        <taxon>Flavobacteriia</taxon>
        <taxon>Flavobacteriales</taxon>
        <taxon>Flavobacteriaceae</taxon>
        <taxon>Ulvibacterium</taxon>
    </lineage>
</organism>
<evidence type="ECO:0000259" key="2">
    <source>
        <dbReference type="Pfam" id="PF08327"/>
    </source>
</evidence>
<dbReference type="SUPFAM" id="SSF55961">
    <property type="entry name" value="Bet v1-like"/>
    <property type="match status" value="1"/>
</dbReference>
<gene>
    <name evidence="3" type="ORF">D7Z94_15810</name>
</gene>
<evidence type="ECO:0000256" key="1">
    <source>
        <dbReference type="ARBA" id="ARBA00006817"/>
    </source>
</evidence>
<dbReference type="Pfam" id="PF08327">
    <property type="entry name" value="AHSA1"/>
    <property type="match status" value="1"/>
</dbReference>
<evidence type="ECO:0000313" key="4">
    <source>
        <dbReference type="Proteomes" id="UP000276603"/>
    </source>
</evidence>
<accession>A0A3B0CAB4</accession>